<evidence type="ECO:0000256" key="1">
    <source>
        <dbReference type="ARBA" id="ARBA00005417"/>
    </source>
</evidence>
<keyword evidence="3" id="KW-0547">Nucleotide-binding</keyword>
<proteinExistence type="inferred from homology"/>
<dbReference type="AlphaFoldDB" id="A0A7X1AYD7"/>
<dbReference type="SMART" id="SM00382">
    <property type="entry name" value="AAA"/>
    <property type="match status" value="1"/>
</dbReference>
<dbReference type="PANTHER" id="PTHR43335:SF11">
    <property type="entry name" value="ABC TRANSPORTER RELATED"/>
    <property type="match status" value="1"/>
</dbReference>
<dbReference type="Pfam" id="PF00005">
    <property type="entry name" value="ABC_tran"/>
    <property type="match status" value="1"/>
</dbReference>
<name>A0A7X1AYD7_9BACT</name>
<dbReference type="EMBL" id="JACHVA010000083">
    <property type="protein sequence ID" value="MBC2602273.1"/>
    <property type="molecule type" value="Genomic_DNA"/>
</dbReference>
<dbReference type="GO" id="GO:0016887">
    <property type="term" value="F:ATP hydrolysis activity"/>
    <property type="evidence" value="ECO:0007669"/>
    <property type="project" value="InterPro"/>
</dbReference>
<dbReference type="InterPro" id="IPR003593">
    <property type="entry name" value="AAA+_ATPase"/>
</dbReference>
<dbReference type="GO" id="GO:0005524">
    <property type="term" value="F:ATP binding"/>
    <property type="evidence" value="ECO:0007669"/>
    <property type="project" value="UniProtKB-KW"/>
</dbReference>
<comment type="caution">
    <text evidence="6">The sequence shown here is derived from an EMBL/GenBank/DDBJ whole genome shotgun (WGS) entry which is preliminary data.</text>
</comment>
<organism evidence="6 7">
    <name type="scientific">Puniceicoccus vermicola</name>
    <dbReference type="NCBI Taxonomy" id="388746"/>
    <lineage>
        <taxon>Bacteria</taxon>
        <taxon>Pseudomonadati</taxon>
        <taxon>Verrucomicrobiota</taxon>
        <taxon>Opitutia</taxon>
        <taxon>Puniceicoccales</taxon>
        <taxon>Puniceicoccaceae</taxon>
        <taxon>Puniceicoccus</taxon>
    </lineage>
</organism>
<dbReference type="Proteomes" id="UP000525652">
    <property type="component" value="Unassembled WGS sequence"/>
</dbReference>
<evidence type="ECO:0000259" key="5">
    <source>
        <dbReference type="PROSITE" id="PS50893"/>
    </source>
</evidence>
<keyword evidence="7" id="KW-1185">Reference proteome</keyword>
<keyword evidence="2" id="KW-0813">Transport</keyword>
<comment type="similarity">
    <text evidence="1">Belongs to the ABC transporter superfamily.</text>
</comment>
<dbReference type="Gene3D" id="3.40.50.300">
    <property type="entry name" value="P-loop containing nucleotide triphosphate hydrolases"/>
    <property type="match status" value="1"/>
</dbReference>
<dbReference type="CDD" id="cd03230">
    <property type="entry name" value="ABC_DR_subfamily_A"/>
    <property type="match status" value="1"/>
</dbReference>
<dbReference type="SUPFAM" id="SSF52540">
    <property type="entry name" value="P-loop containing nucleoside triphosphate hydrolases"/>
    <property type="match status" value="1"/>
</dbReference>
<feature type="domain" description="ABC transporter" evidence="5">
    <location>
        <begin position="10"/>
        <end position="239"/>
    </location>
</feature>
<evidence type="ECO:0000256" key="3">
    <source>
        <dbReference type="ARBA" id="ARBA00022741"/>
    </source>
</evidence>
<protein>
    <submittedName>
        <fullName evidence="6">ATP-binding cassette domain-containing protein</fullName>
    </submittedName>
</protein>
<dbReference type="PROSITE" id="PS50893">
    <property type="entry name" value="ABC_TRANSPORTER_2"/>
    <property type="match status" value="1"/>
</dbReference>
<gene>
    <name evidence="6" type="ORF">H5P30_10835</name>
</gene>
<sequence>MPKSPQTVSIEAEGLGKSFGDLTAVEEVSFTVKPGEVVGFIGPNGAGKSTTLRMLTGFLRPSTGKARIGGHDVLRKPGAARRQFGYLPETGPLYGEMTVIEFLHFVAGARGMDRLALDGDLNRVRKICHLEKVWHQTIETLSKGYRQRVGLAQAILHDPSCLILDEPTDGLDPNQKQEVRDLVTEMGSEKAILLSTHVLEELEAVCDRVILLHKGSVLLDESIGAMRKRHPLFGSVKVRVAESDAERAPAVFKKLEPFVSKIDRQGEDFLLYSRDKRNVSEAVLAVIKDSGLDLREVAPVIPRLEDVFQELTRPTSNFTEEDE</sequence>
<evidence type="ECO:0000313" key="6">
    <source>
        <dbReference type="EMBL" id="MBC2602273.1"/>
    </source>
</evidence>
<dbReference type="RefSeq" id="WP_185692970.1">
    <property type="nucleotide sequence ID" value="NZ_JACHVA010000083.1"/>
</dbReference>
<reference evidence="6 7" key="1">
    <citation type="submission" date="2020-07" db="EMBL/GenBank/DDBJ databases">
        <authorList>
            <person name="Feng X."/>
        </authorList>
    </citation>
    <scope>NUCLEOTIDE SEQUENCE [LARGE SCALE GENOMIC DNA]</scope>
    <source>
        <strain evidence="6 7">JCM14086</strain>
    </source>
</reference>
<dbReference type="InterPro" id="IPR027417">
    <property type="entry name" value="P-loop_NTPase"/>
</dbReference>
<accession>A0A7X1AYD7</accession>
<evidence type="ECO:0000313" key="7">
    <source>
        <dbReference type="Proteomes" id="UP000525652"/>
    </source>
</evidence>
<keyword evidence="4 6" id="KW-0067">ATP-binding</keyword>
<dbReference type="PANTHER" id="PTHR43335">
    <property type="entry name" value="ABC TRANSPORTER, ATP-BINDING PROTEIN"/>
    <property type="match status" value="1"/>
</dbReference>
<evidence type="ECO:0000256" key="4">
    <source>
        <dbReference type="ARBA" id="ARBA00022840"/>
    </source>
</evidence>
<dbReference type="InterPro" id="IPR003439">
    <property type="entry name" value="ABC_transporter-like_ATP-bd"/>
</dbReference>
<evidence type="ECO:0000256" key="2">
    <source>
        <dbReference type="ARBA" id="ARBA00022448"/>
    </source>
</evidence>